<evidence type="ECO:0000313" key="2">
    <source>
        <dbReference type="Proteomes" id="UP000050360"/>
    </source>
</evidence>
<evidence type="ECO:0000313" key="1">
    <source>
        <dbReference type="EMBL" id="KPQ42137.1"/>
    </source>
</evidence>
<protein>
    <submittedName>
        <fullName evidence="1">Uncharacterized protein</fullName>
    </submittedName>
</protein>
<comment type="caution">
    <text evidence="1">The sequence shown here is derived from an EMBL/GenBank/DDBJ whole genome shotgun (WGS) entry which is preliminary data.</text>
</comment>
<gene>
    <name evidence="1" type="ORF">MPEBLZ_03309</name>
</gene>
<dbReference type="Proteomes" id="UP000050360">
    <property type="component" value="Unassembled WGS sequence"/>
</dbReference>
<name>A0A0P8ADB1_9EURY</name>
<organism evidence="1 2">
    <name type="scientific">Candidatus Methanoperedens nitratireducens</name>
    <dbReference type="NCBI Taxonomy" id="1392998"/>
    <lineage>
        <taxon>Archaea</taxon>
        <taxon>Methanobacteriati</taxon>
        <taxon>Methanobacteriota</taxon>
        <taxon>Stenosarchaea group</taxon>
        <taxon>Methanomicrobia</taxon>
        <taxon>Methanosarcinales</taxon>
        <taxon>ANME-2 cluster</taxon>
        <taxon>Candidatus Methanoperedentaceae</taxon>
        <taxon>Candidatus Methanoperedens</taxon>
    </lineage>
</organism>
<accession>A0A0P8ADB1</accession>
<proteinExistence type="predicted"/>
<sequence length="115" mass="13117">MITMLQSYPAGEFTKAGESTKPIIKNDLSVSAKANLEPVAKLDIPVNNSDLHFKTNTKIEHEIEEAKRIAREAKQTVIDRLSSVPTLHDEEIKRKIDIKQLSDQVYQLLDRKINY</sequence>
<reference evidence="1 2" key="1">
    <citation type="submission" date="2015-09" db="EMBL/GenBank/DDBJ databases">
        <title>A metagenomics-based metabolic model of nitrate-dependent anaerobic oxidation of methane by Methanoperedens-like archaea.</title>
        <authorList>
            <person name="Arshad A."/>
            <person name="Speth D.R."/>
            <person name="De Graaf R.M."/>
            <person name="Op Den Camp H.J."/>
            <person name="Jetten M.S."/>
            <person name="Welte C.U."/>
        </authorList>
    </citation>
    <scope>NUCLEOTIDE SEQUENCE [LARGE SCALE GENOMIC DNA]</scope>
</reference>
<dbReference type="AlphaFoldDB" id="A0A0P8ADB1"/>
<dbReference type="EMBL" id="LKCM01000263">
    <property type="protein sequence ID" value="KPQ42137.1"/>
    <property type="molecule type" value="Genomic_DNA"/>
</dbReference>